<dbReference type="SUPFAM" id="SSF53254">
    <property type="entry name" value="Phosphoglycerate mutase-like"/>
    <property type="match status" value="1"/>
</dbReference>
<comment type="caution">
    <text evidence="1">The sequence shown here is derived from an EMBL/GenBank/DDBJ whole genome shotgun (WGS) entry which is preliminary data.</text>
</comment>
<sequence>MLVYLLRHAIAEETAATDSVRDLTAEGLAQARSITEKFKPYAPAMDTVLCSPYNRAQQTASAVMTLFPDIALTLDESIKPGGDVYGVLDAIEEFGGQHLLIVGHNPFLSNLLSVIVDGTMESHRYVDNATLHCVSMDVVAPGCGEIVYTLEP</sequence>
<dbReference type="SMART" id="SM00855">
    <property type="entry name" value="PGAM"/>
    <property type="match status" value="1"/>
</dbReference>
<dbReference type="InterPro" id="IPR004449">
    <property type="entry name" value="SixA"/>
</dbReference>
<evidence type="ECO:0000313" key="1">
    <source>
        <dbReference type="EMBL" id="PCI78980.1"/>
    </source>
</evidence>
<dbReference type="InterPro" id="IPR029033">
    <property type="entry name" value="His_PPase_superfam"/>
</dbReference>
<dbReference type="Pfam" id="PF00300">
    <property type="entry name" value="His_Phos_1"/>
    <property type="match status" value="1"/>
</dbReference>
<name>A0A2A4X8V6_9GAMM</name>
<evidence type="ECO:0000313" key="2">
    <source>
        <dbReference type="Proteomes" id="UP000218767"/>
    </source>
</evidence>
<dbReference type="GO" id="GO:0101006">
    <property type="term" value="F:protein histidine phosphatase activity"/>
    <property type="evidence" value="ECO:0007669"/>
    <property type="project" value="InterPro"/>
</dbReference>
<dbReference type="GO" id="GO:0005737">
    <property type="term" value="C:cytoplasm"/>
    <property type="evidence" value="ECO:0007669"/>
    <property type="project" value="InterPro"/>
</dbReference>
<dbReference type="InterPro" id="IPR013078">
    <property type="entry name" value="His_Pase_superF_clade-1"/>
</dbReference>
<dbReference type="EMBL" id="NVUL01000023">
    <property type="protein sequence ID" value="PCI78980.1"/>
    <property type="molecule type" value="Genomic_DNA"/>
</dbReference>
<organism evidence="1 2">
    <name type="scientific">SAR86 cluster bacterium</name>
    <dbReference type="NCBI Taxonomy" id="2030880"/>
    <lineage>
        <taxon>Bacteria</taxon>
        <taxon>Pseudomonadati</taxon>
        <taxon>Pseudomonadota</taxon>
        <taxon>Gammaproteobacteria</taxon>
        <taxon>SAR86 cluster</taxon>
    </lineage>
</organism>
<accession>A0A2A4X8V6</accession>
<dbReference type="NCBIfam" id="TIGR00249">
    <property type="entry name" value="sixA"/>
    <property type="match status" value="1"/>
</dbReference>
<dbReference type="Proteomes" id="UP000218767">
    <property type="component" value="Unassembled WGS sequence"/>
</dbReference>
<dbReference type="Gene3D" id="3.40.50.1240">
    <property type="entry name" value="Phosphoglycerate mutase-like"/>
    <property type="match status" value="1"/>
</dbReference>
<gene>
    <name evidence="1" type="primary">sixA</name>
    <name evidence="1" type="ORF">COB20_05690</name>
</gene>
<dbReference type="CDD" id="cd07067">
    <property type="entry name" value="HP_PGM_like"/>
    <property type="match status" value="1"/>
</dbReference>
<reference evidence="2" key="1">
    <citation type="submission" date="2017-08" db="EMBL/GenBank/DDBJ databases">
        <title>A dynamic microbial community with high functional redundancy inhabits the cold, oxic subseafloor aquifer.</title>
        <authorList>
            <person name="Tully B.J."/>
            <person name="Wheat C.G."/>
            <person name="Glazer B.T."/>
            <person name="Huber J.A."/>
        </authorList>
    </citation>
    <scope>NUCLEOTIDE SEQUENCE [LARGE SCALE GENOMIC DNA]</scope>
</reference>
<proteinExistence type="predicted"/>
<dbReference type="AlphaFoldDB" id="A0A2A4X8V6"/>
<protein>
    <submittedName>
        <fullName evidence="1">Phosphohistidine phosphatase SixA</fullName>
    </submittedName>
</protein>